<dbReference type="AlphaFoldDB" id="A0A917G2I6"/>
<protein>
    <recommendedName>
        <fullName evidence="3">Transcriptional regulator, AbiEi antitoxin, Type IV TA system</fullName>
    </recommendedName>
</protein>
<dbReference type="Proteomes" id="UP000654257">
    <property type="component" value="Unassembled WGS sequence"/>
</dbReference>
<name>A0A917G2I6_9NOCA</name>
<keyword evidence="2" id="KW-1185">Reference proteome</keyword>
<accession>A0A917G2I6</accession>
<evidence type="ECO:0000313" key="1">
    <source>
        <dbReference type="EMBL" id="GGG19468.1"/>
    </source>
</evidence>
<dbReference type="RefSeq" id="WP_188546346.1">
    <property type="nucleotide sequence ID" value="NZ_BMCU01000004.1"/>
</dbReference>
<evidence type="ECO:0008006" key="3">
    <source>
        <dbReference type="Google" id="ProtNLM"/>
    </source>
</evidence>
<proteinExistence type="predicted"/>
<reference evidence="1" key="1">
    <citation type="journal article" date="2014" name="Int. J. Syst. Evol. Microbiol.">
        <title>Complete genome sequence of Corynebacterium casei LMG S-19264T (=DSM 44701T), isolated from a smear-ripened cheese.</title>
        <authorList>
            <consortium name="US DOE Joint Genome Institute (JGI-PGF)"/>
            <person name="Walter F."/>
            <person name="Albersmeier A."/>
            <person name="Kalinowski J."/>
            <person name="Ruckert C."/>
        </authorList>
    </citation>
    <scope>NUCLEOTIDE SEQUENCE</scope>
    <source>
        <strain evidence="1">CCM 7905</strain>
    </source>
</reference>
<reference evidence="1" key="2">
    <citation type="submission" date="2020-09" db="EMBL/GenBank/DDBJ databases">
        <authorList>
            <person name="Sun Q."/>
            <person name="Sedlacek I."/>
        </authorList>
    </citation>
    <scope>NUCLEOTIDE SEQUENCE</scope>
    <source>
        <strain evidence="1">CCM 7905</strain>
    </source>
</reference>
<organism evidence="1 2">
    <name type="scientific">Rhodococcoides trifolii</name>
    <dbReference type="NCBI Taxonomy" id="908250"/>
    <lineage>
        <taxon>Bacteria</taxon>
        <taxon>Bacillati</taxon>
        <taxon>Actinomycetota</taxon>
        <taxon>Actinomycetes</taxon>
        <taxon>Mycobacteriales</taxon>
        <taxon>Nocardiaceae</taxon>
        <taxon>Rhodococcoides</taxon>
    </lineage>
</organism>
<dbReference type="EMBL" id="BMCU01000004">
    <property type="protein sequence ID" value="GGG19468.1"/>
    <property type="molecule type" value="Genomic_DNA"/>
</dbReference>
<evidence type="ECO:0000313" key="2">
    <source>
        <dbReference type="Proteomes" id="UP000654257"/>
    </source>
</evidence>
<sequence>MELISRRELNSRGVTDGEIRAAAKAGSIEPIRRGFYVDGSGDDMDRYLCTVRATSLASTSGLVISHRSAAAIHGFAVWPDLDRRVHLTANRTTGGRTKKHRVVHASALDPDDVVEVDGLLVTSPARTAVDLACAWSFESAVCTGDSALRAMPHLDLGNALERGYGRRGIAKARRAVAFMDGRSETVGESRSRVRLQRWGFSAPRLQSALFDDDGHFVARVDFEVDGVIGEFDGLMKYRGPDGSHVLISEKLREDRLRSLGWQVVRWTWNELTTGAPAERLRQAIEVARTLPPPRTIRRV</sequence>
<gene>
    <name evidence="1" type="ORF">GCM10007304_36740</name>
</gene>
<comment type="caution">
    <text evidence="1">The sequence shown here is derived from an EMBL/GenBank/DDBJ whole genome shotgun (WGS) entry which is preliminary data.</text>
</comment>